<name>X0XWX6_9ZZZZ</name>
<sequence>MEKKSRGEHPASLFVTLFILVTIGSYSYIVVPLCHCLCKTSSIPVSIYNIQTTLNKQQMYGYAKDANGVSSPVLLNNIRNITYSGSSIYIEYIGATAQAEGNVNIILSTAVANLQSAVEHWIRDNTTGKGANSELNDYIGNVEVFGVFNAGPSS</sequence>
<comment type="caution">
    <text evidence="2">The sequence shown here is derived from an EMBL/GenBank/DDBJ whole genome shotgun (WGS) entry which is preliminary data.</text>
</comment>
<keyword evidence="1" id="KW-1133">Transmembrane helix</keyword>
<evidence type="ECO:0000256" key="1">
    <source>
        <dbReference type="SAM" id="Phobius"/>
    </source>
</evidence>
<keyword evidence="1" id="KW-0472">Membrane</keyword>
<proteinExistence type="predicted"/>
<accession>X0XWX6</accession>
<reference evidence="2" key="1">
    <citation type="journal article" date="2014" name="Front. Microbiol.">
        <title>High frequency of phylogenetically diverse reductive dehalogenase-homologous genes in deep subseafloor sedimentary metagenomes.</title>
        <authorList>
            <person name="Kawai M."/>
            <person name="Futagami T."/>
            <person name="Toyoda A."/>
            <person name="Takaki Y."/>
            <person name="Nishi S."/>
            <person name="Hori S."/>
            <person name="Arai W."/>
            <person name="Tsubouchi T."/>
            <person name="Morono Y."/>
            <person name="Uchiyama I."/>
            <person name="Ito T."/>
            <person name="Fujiyama A."/>
            <person name="Inagaki F."/>
            <person name="Takami H."/>
        </authorList>
    </citation>
    <scope>NUCLEOTIDE SEQUENCE</scope>
    <source>
        <strain evidence="2">Expedition CK06-06</strain>
    </source>
</reference>
<gene>
    <name evidence="2" type="ORF">S01H1_62409</name>
</gene>
<keyword evidence="1" id="KW-0812">Transmembrane</keyword>
<protein>
    <submittedName>
        <fullName evidence="2">Uncharacterized protein</fullName>
    </submittedName>
</protein>
<dbReference type="AlphaFoldDB" id="X0XWX6"/>
<evidence type="ECO:0000313" key="2">
    <source>
        <dbReference type="EMBL" id="GAG41053.1"/>
    </source>
</evidence>
<organism evidence="2">
    <name type="scientific">marine sediment metagenome</name>
    <dbReference type="NCBI Taxonomy" id="412755"/>
    <lineage>
        <taxon>unclassified sequences</taxon>
        <taxon>metagenomes</taxon>
        <taxon>ecological metagenomes</taxon>
    </lineage>
</organism>
<dbReference type="EMBL" id="BARS01040989">
    <property type="protein sequence ID" value="GAG41053.1"/>
    <property type="molecule type" value="Genomic_DNA"/>
</dbReference>
<feature type="transmembrane region" description="Helical" evidence="1">
    <location>
        <begin position="12"/>
        <end position="31"/>
    </location>
</feature>
<feature type="non-terminal residue" evidence="2">
    <location>
        <position position="154"/>
    </location>
</feature>